<dbReference type="RefSeq" id="XP_040736566.1">
    <property type="nucleotide sequence ID" value="XM_040880828.1"/>
</dbReference>
<dbReference type="PANTHER" id="PTHR42336">
    <property type="entry name" value="THIOREDOXIN DOMAIN-CONTAINING PROTEIN-RELATED"/>
    <property type="match status" value="1"/>
</dbReference>
<evidence type="ECO:0008006" key="3">
    <source>
        <dbReference type="Google" id="ProtNLM"/>
    </source>
</evidence>
<dbReference type="EMBL" id="MIKG01000018">
    <property type="protein sequence ID" value="RAO72051.1"/>
    <property type="molecule type" value="Genomic_DNA"/>
</dbReference>
<accession>A0A364L8N0</accession>
<evidence type="ECO:0000313" key="1">
    <source>
        <dbReference type="EMBL" id="RAO72051.1"/>
    </source>
</evidence>
<protein>
    <recommendedName>
        <fullName evidence="3">Alkyl hydroperoxide reductase subunit C/ Thiol specific antioxidant domain-containing protein</fullName>
    </recommendedName>
</protein>
<proteinExistence type="predicted"/>
<keyword evidence="2" id="KW-1185">Reference proteome</keyword>
<comment type="caution">
    <text evidence="1">The sequence shown here is derived from an EMBL/GenBank/DDBJ whole genome shotgun (WGS) entry which is preliminary data.</text>
</comment>
<dbReference type="Pfam" id="PF13911">
    <property type="entry name" value="AhpC-TSA_2"/>
    <property type="match status" value="1"/>
</dbReference>
<dbReference type="InterPro" id="IPR036249">
    <property type="entry name" value="Thioredoxin-like_sf"/>
</dbReference>
<dbReference type="OrthoDB" id="40334at2759"/>
<name>A0A364L8N0_TALAM</name>
<gene>
    <name evidence="1" type="ORF">BHQ10_008063</name>
</gene>
<dbReference type="Proteomes" id="UP000249363">
    <property type="component" value="Unassembled WGS sequence"/>
</dbReference>
<dbReference type="GeneID" id="63797278"/>
<dbReference type="PANTHER" id="PTHR42336:SF1">
    <property type="entry name" value="ALKYL HYDROPEROXIDE REDUCTASE SUBUNIT C_ THIOL SPECIFIC ANTIOXIDANT DOMAIN-CONTAINING PROTEIN"/>
    <property type="match status" value="1"/>
</dbReference>
<dbReference type="SUPFAM" id="SSF52833">
    <property type="entry name" value="Thioredoxin-like"/>
    <property type="match status" value="1"/>
</dbReference>
<sequence length="198" mass="21208">MTFSTEASSWCSPKPVDLSAAPRIGDKAPSCPELPLPADNGKPAIVTFLRHCGCPVAEATFIDIRKAASRQPDIDFIAVSHSDEPSTTKWVAAVGGTCEPGSQNPVTVIVDSNRRIYAKWGLGTTSWSHVLSPNALVNVIKLGRETGIWNRPTESGSRWQSGGFWAIDANGVVRWGRAASRADDHIDVDEAVEAVTAQ</sequence>
<reference evidence="1 2" key="1">
    <citation type="journal article" date="2017" name="Biotechnol. Biofuels">
        <title>Differential beta-glucosidase expression as a function of carbon source availability in Talaromyces amestolkiae: a genomic and proteomic approach.</title>
        <authorList>
            <person name="de Eugenio L.I."/>
            <person name="Mendez-Liter J.A."/>
            <person name="Nieto-Dominguez M."/>
            <person name="Alonso L."/>
            <person name="Gil-Munoz J."/>
            <person name="Barriuso J."/>
            <person name="Prieto A."/>
            <person name="Martinez M.J."/>
        </authorList>
    </citation>
    <scope>NUCLEOTIDE SEQUENCE [LARGE SCALE GENOMIC DNA]</scope>
    <source>
        <strain evidence="1 2">CIB</strain>
    </source>
</reference>
<dbReference type="AlphaFoldDB" id="A0A364L8N0"/>
<organism evidence="1 2">
    <name type="scientific">Talaromyces amestolkiae</name>
    <dbReference type="NCBI Taxonomy" id="1196081"/>
    <lineage>
        <taxon>Eukaryota</taxon>
        <taxon>Fungi</taxon>
        <taxon>Dikarya</taxon>
        <taxon>Ascomycota</taxon>
        <taxon>Pezizomycotina</taxon>
        <taxon>Eurotiomycetes</taxon>
        <taxon>Eurotiomycetidae</taxon>
        <taxon>Eurotiales</taxon>
        <taxon>Trichocomaceae</taxon>
        <taxon>Talaromyces</taxon>
        <taxon>Talaromyces sect. Talaromyces</taxon>
    </lineage>
</organism>
<evidence type="ECO:0000313" key="2">
    <source>
        <dbReference type="Proteomes" id="UP000249363"/>
    </source>
</evidence>
<dbReference type="InterPro" id="IPR032801">
    <property type="entry name" value="PXL2A/B/C"/>
</dbReference>
<dbReference type="Gene3D" id="3.40.30.10">
    <property type="entry name" value="Glutaredoxin"/>
    <property type="match status" value="1"/>
</dbReference>